<evidence type="ECO:0000256" key="3">
    <source>
        <dbReference type="ARBA" id="ARBA00022692"/>
    </source>
</evidence>
<name>A0A3D9V935_THECX</name>
<evidence type="ECO:0000256" key="4">
    <source>
        <dbReference type="ARBA" id="ARBA00022989"/>
    </source>
</evidence>
<keyword evidence="4 6" id="KW-1133">Transmembrane helix</keyword>
<feature type="transmembrane region" description="Helical" evidence="6">
    <location>
        <begin position="88"/>
        <end position="108"/>
    </location>
</feature>
<dbReference type="Pfam" id="PF12823">
    <property type="entry name" value="DUF3817"/>
    <property type="match status" value="1"/>
</dbReference>
<comment type="caution">
    <text evidence="8">The sequence shown here is derived from an EMBL/GenBank/DDBJ whole genome shotgun (WGS) entry which is preliminary data.</text>
</comment>
<evidence type="ECO:0000256" key="5">
    <source>
        <dbReference type="ARBA" id="ARBA00023136"/>
    </source>
</evidence>
<dbReference type="OrthoDB" id="9342687at2"/>
<sequence length="117" mass="12849">MTESTVETSPSTRYPDLGGPLTRYRVIAYVVGVFLLVLVCVAMPMKYAGGDPRLVALVGPLHGFLYMVYLVLSAHLALRARWSVKGTVLVLLAGTVPFVSFVAERVVVKRTRDGRRL</sequence>
<dbReference type="PANTHER" id="PTHR40077:SF2">
    <property type="entry name" value="MEMBRANE PROTEIN"/>
    <property type="match status" value="1"/>
</dbReference>
<dbReference type="RefSeq" id="WP_115849282.1">
    <property type="nucleotide sequence ID" value="NZ_QTUC01000001.1"/>
</dbReference>
<feature type="transmembrane region" description="Helical" evidence="6">
    <location>
        <begin position="24"/>
        <end position="42"/>
    </location>
</feature>
<organism evidence="8 9">
    <name type="scientific">Thermasporomyces composti</name>
    <dbReference type="NCBI Taxonomy" id="696763"/>
    <lineage>
        <taxon>Bacteria</taxon>
        <taxon>Bacillati</taxon>
        <taxon>Actinomycetota</taxon>
        <taxon>Actinomycetes</taxon>
        <taxon>Propionibacteriales</taxon>
        <taxon>Nocardioidaceae</taxon>
        <taxon>Thermasporomyces</taxon>
    </lineage>
</organism>
<keyword evidence="2" id="KW-1003">Cell membrane</keyword>
<dbReference type="Proteomes" id="UP000256485">
    <property type="component" value="Unassembled WGS sequence"/>
</dbReference>
<evidence type="ECO:0000259" key="7">
    <source>
        <dbReference type="Pfam" id="PF12823"/>
    </source>
</evidence>
<evidence type="ECO:0000313" key="8">
    <source>
        <dbReference type="EMBL" id="REF35505.1"/>
    </source>
</evidence>
<evidence type="ECO:0000313" key="9">
    <source>
        <dbReference type="Proteomes" id="UP000256485"/>
    </source>
</evidence>
<evidence type="ECO:0000256" key="6">
    <source>
        <dbReference type="SAM" id="Phobius"/>
    </source>
</evidence>
<dbReference type="AlphaFoldDB" id="A0A3D9V935"/>
<feature type="domain" description="DUF3817" evidence="7">
    <location>
        <begin position="21"/>
        <end position="107"/>
    </location>
</feature>
<accession>A0A3D9V935</accession>
<gene>
    <name evidence="8" type="ORF">DFJ64_0886</name>
</gene>
<dbReference type="PANTHER" id="PTHR40077">
    <property type="entry name" value="MEMBRANE PROTEIN-RELATED"/>
    <property type="match status" value="1"/>
</dbReference>
<keyword evidence="3 6" id="KW-0812">Transmembrane</keyword>
<reference evidence="8 9" key="1">
    <citation type="submission" date="2018-08" db="EMBL/GenBank/DDBJ databases">
        <title>Sequencing the genomes of 1000 actinobacteria strains.</title>
        <authorList>
            <person name="Klenk H.-P."/>
        </authorList>
    </citation>
    <scope>NUCLEOTIDE SEQUENCE [LARGE SCALE GENOMIC DNA]</scope>
    <source>
        <strain evidence="8 9">DSM 22891</strain>
    </source>
</reference>
<protein>
    <submittedName>
        <fullName evidence="8">Integral membrane protein</fullName>
    </submittedName>
</protein>
<dbReference type="GO" id="GO:0005886">
    <property type="term" value="C:plasma membrane"/>
    <property type="evidence" value="ECO:0007669"/>
    <property type="project" value="UniProtKB-SubCell"/>
</dbReference>
<proteinExistence type="predicted"/>
<dbReference type="NCBIfam" id="TIGR03954">
    <property type="entry name" value="integ_memb_HG"/>
    <property type="match status" value="1"/>
</dbReference>
<comment type="subcellular location">
    <subcellularLocation>
        <location evidence="1">Cell membrane</location>
        <topology evidence="1">Multi-pass membrane protein</topology>
    </subcellularLocation>
</comment>
<dbReference type="InterPro" id="IPR023845">
    <property type="entry name" value="DUF3817_TM"/>
</dbReference>
<evidence type="ECO:0000256" key="1">
    <source>
        <dbReference type="ARBA" id="ARBA00004651"/>
    </source>
</evidence>
<dbReference type="EMBL" id="QTUC01000001">
    <property type="protein sequence ID" value="REF35505.1"/>
    <property type="molecule type" value="Genomic_DNA"/>
</dbReference>
<evidence type="ECO:0000256" key="2">
    <source>
        <dbReference type="ARBA" id="ARBA00022475"/>
    </source>
</evidence>
<keyword evidence="9" id="KW-1185">Reference proteome</keyword>
<keyword evidence="5 6" id="KW-0472">Membrane</keyword>
<feature type="transmembrane region" description="Helical" evidence="6">
    <location>
        <begin position="54"/>
        <end position="76"/>
    </location>
</feature>